<dbReference type="CDD" id="cd00118">
    <property type="entry name" value="LysM"/>
    <property type="match status" value="1"/>
</dbReference>
<comment type="similarity">
    <text evidence="4">Belongs to the secreted LysM effector family.</text>
</comment>
<dbReference type="InterPro" id="IPR036779">
    <property type="entry name" value="LysM_dom_sf"/>
</dbReference>
<dbReference type="Proteomes" id="UP001498421">
    <property type="component" value="Unassembled WGS sequence"/>
</dbReference>
<organism evidence="6 7">
    <name type="scientific">Neonectria magnoliae</name>
    <dbReference type="NCBI Taxonomy" id="2732573"/>
    <lineage>
        <taxon>Eukaryota</taxon>
        <taxon>Fungi</taxon>
        <taxon>Dikarya</taxon>
        <taxon>Ascomycota</taxon>
        <taxon>Pezizomycotina</taxon>
        <taxon>Sordariomycetes</taxon>
        <taxon>Hypocreomycetidae</taxon>
        <taxon>Hypocreales</taxon>
        <taxon>Nectriaceae</taxon>
        <taxon>Neonectria</taxon>
    </lineage>
</organism>
<sequence length="179" mass="19078">MVDNCNRFHLVQPGEKCSTVAALNSISIPNFIKWDPAAGSGCTGLKTNTYACSSVTGYTPTKPENGITTPTPTQPEIVDNCNKFHLVKTGENCSTVANLNRISIADILKWNSRAGSGCTGLKTGLVDDYNKFYLAKTGEKCPTIANNNAISISDFLAWNPKIGTGCTSLKEELAIVQAA</sequence>
<dbReference type="InterPro" id="IPR052210">
    <property type="entry name" value="LysM1-like"/>
</dbReference>
<feature type="domain" description="LysM" evidence="5">
    <location>
        <begin position="131"/>
        <end position="177"/>
    </location>
</feature>
<evidence type="ECO:0000256" key="1">
    <source>
        <dbReference type="ARBA" id="ARBA00022669"/>
    </source>
</evidence>
<dbReference type="SUPFAM" id="SSF54106">
    <property type="entry name" value="LysM domain"/>
    <property type="match status" value="1"/>
</dbReference>
<dbReference type="PROSITE" id="PS51782">
    <property type="entry name" value="LYSM"/>
    <property type="match status" value="2"/>
</dbReference>
<dbReference type="Pfam" id="PF01476">
    <property type="entry name" value="LysM"/>
    <property type="match status" value="2"/>
</dbReference>
<protein>
    <recommendedName>
        <fullName evidence="5">LysM domain-containing protein</fullName>
    </recommendedName>
</protein>
<dbReference type="EMBL" id="JAZAVK010000131">
    <property type="protein sequence ID" value="KAK7420694.1"/>
    <property type="molecule type" value="Genomic_DNA"/>
</dbReference>
<dbReference type="Gene3D" id="3.10.350.10">
    <property type="entry name" value="LysM domain"/>
    <property type="match status" value="3"/>
</dbReference>
<evidence type="ECO:0000313" key="6">
    <source>
        <dbReference type="EMBL" id="KAK7420694.1"/>
    </source>
</evidence>
<accession>A0ABR1HIL5</accession>
<name>A0ABR1HIL5_9HYPO</name>
<evidence type="ECO:0000259" key="5">
    <source>
        <dbReference type="PROSITE" id="PS51782"/>
    </source>
</evidence>
<gene>
    <name evidence="6" type="ORF">QQZ08_010275</name>
</gene>
<dbReference type="InterPro" id="IPR018392">
    <property type="entry name" value="LysM"/>
</dbReference>
<comment type="caution">
    <text evidence="6">The sequence shown here is derived from an EMBL/GenBank/DDBJ whole genome shotgun (WGS) entry which is preliminary data.</text>
</comment>
<evidence type="ECO:0000256" key="3">
    <source>
        <dbReference type="ARBA" id="ARBA00023026"/>
    </source>
</evidence>
<feature type="domain" description="LysM" evidence="5">
    <location>
        <begin position="83"/>
        <end position="129"/>
    </location>
</feature>
<keyword evidence="7" id="KW-1185">Reference proteome</keyword>
<evidence type="ECO:0000313" key="7">
    <source>
        <dbReference type="Proteomes" id="UP001498421"/>
    </source>
</evidence>
<keyword evidence="3" id="KW-0843">Virulence</keyword>
<dbReference type="PANTHER" id="PTHR34997">
    <property type="entry name" value="AM15"/>
    <property type="match status" value="1"/>
</dbReference>
<evidence type="ECO:0000256" key="4">
    <source>
        <dbReference type="ARBA" id="ARBA00044955"/>
    </source>
</evidence>
<reference evidence="6 7" key="1">
    <citation type="journal article" date="2025" name="Microbiol. Resour. Announc.">
        <title>Draft genome sequences for Neonectria magnoliae and Neonectria punicea, canker pathogens of Liriodendron tulipifera and Acer saccharum in West Virginia.</title>
        <authorList>
            <person name="Petronek H.M."/>
            <person name="Kasson M.T."/>
            <person name="Metheny A.M."/>
            <person name="Stauder C.M."/>
            <person name="Lovett B."/>
            <person name="Lynch S.C."/>
            <person name="Garnas J.R."/>
            <person name="Kasson L.R."/>
            <person name="Stajich J.E."/>
        </authorList>
    </citation>
    <scope>NUCLEOTIDE SEQUENCE [LARGE SCALE GENOMIC DNA]</scope>
    <source>
        <strain evidence="6 7">NRRL 64651</strain>
    </source>
</reference>
<keyword evidence="2" id="KW-0732">Signal</keyword>
<evidence type="ECO:0000256" key="2">
    <source>
        <dbReference type="ARBA" id="ARBA00022729"/>
    </source>
</evidence>
<keyword evidence="1" id="KW-0147">Chitin-binding</keyword>
<dbReference type="PANTHER" id="PTHR34997:SF2">
    <property type="entry name" value="LYSM DOMAIN-CONTAINING PROTEIN-RELATED"/>
    <property type="match status" value="1"/>
</dbReference>
<proteinExistence type="inferred from homology"/>